<dbReference type="NCBIfam" id="TIGR00756">
    <property type="entry name" value="PPR"/>
    <property type="match status" value="6"/>
</dbReference>
<gene>
    <name evidence="3" type="ORF">LIER_04349</name>
</gene>
<reference evidence="3 4" key="1">
    <citation type="submission" date="2024-01" db="EMBL/GenBank/DDBJ databases">
        <title>The complete chloroplast genome sequence of Lithospermum erythrorhizon: insights into the phylogenetic relationship among Boraginaceae species and the maternal lineages of purple gromwells.</title>
        <authorList>
            <person name="Okada T."/>
            <person name="Watanabe K."/>
        </authorList>
    </citation>
    <scope>NUCLEOTIDE SEQUENCE [LARGE SCALE GENOMIC DNA]</scope>
</reference>
<dbReference type="FunFam" id="1.25.40.10:FF:000678">
    <property type="entry name" value="Pentatricopeptide repeat-containing protein MRL1 chloroplastic"/>
    <property type="match status" value="1"/>
</dbReference>
<evidence type="ECO:0008006" key="5">
    <source>
        <dbReference type="Google" id="ProtNLM"/>
    </source>
</evidence>
<dbReference type="Pfam" id="PF01535">
    <property type="entry name" value="PPR"/>
    <property type="match status" value="3"/>
</dbReference>
<name>A0AAV3NWM5_LITER</name>
<dbReference type="Proteomes" id="UP001454036">
    <property type="component" value="Unassembled WGS sequence"/>
</dbReference>
<sequence length="1066" mass="118712">MEVRLSEAVSVNRYRWSPVLYSSFSCGRVRVRVVPLRKELMGSGHSSLRSKMKNRNWRNYYYYYSQSNVVLTASLLDYSHSAALMLVAVVSVSALTLIYLHRYSKPKYEVSTHHFYLVDYISTTCFSHYSIPSSIYLNNETFILREYHLNMIMGQSRAYWLSHQLGLALSEQIKNIVNWGIFDKFFDTSKSCLVKGMTNSNQNVSTEHEASTISSFQCDVVSSIGAQMVERPTGSSVSATAMNKDGYIQEPLTKTIPSAPSSDVRANHVRVERTLESSRPELHTFYEASPANIYSLSAHPISALPTLIKDPLYPAENFKQKGFLHSLLEASFPKNKESQNKKGFFINNNKNSFHQNGSKSLVPYPAQNAEHVKSGHRSRKFSTYNKFLKEGRLLECIEILKDFERKELLDMGKVHHASFLKACKNQKNVKAAFQFTGLIPNPTLSTFNMLMSVCASAHDTDGAFQILQLVQEAGMVADCKLYTTLITTCAKSGKVDTMFEVFHEMVNTGIEPNVHTYGALIDGCAKAGQIAKAFGAYGILRSKNVKPDRVVFNALITACGQLGAVARAFDVLAEMRAETQPIDPDDVTIGALIKACINSGQDDRAREVYKMIDEYDIKGTPELYTIAINSCSQSGDWEFACNVYNDMKRKGVTPDEMLISSLIDVAGHSGKLDYAFQFLEDAIDIPVGVIAYSSLMGACSNAKSWQRALALYEDIKKMNLKPTVSMMNALITALCDANQLDKASEALLEMKKVGLCPNTITYSVLLVASEKEDDLEVGLMLLSQAKKDGVAPNLVMCRCLLAMCLRRFQKACALGEKVLSFNSGRPHLDSKWTTLSLRIYREAIVSGVSPSVEELSQVLACLRLPHDGIVRKRLIENLLVVEKRSKVPNLCSLIDGFGEYDPRAFSLLEEAASLGSIPILSFQESPIVIDVRDLHISAAEVYILAVIRGLKHRLAAGAKLPNITILLPVEKTQIQTPNGEKSMNLAGRITQAVTAQLRRIELPYQGNASYGKIRIFGVVLKKWLQPMRDPSFGGKPTSLNLFLSRRLGKEITHQQRDIRTGHYSLD</sequence>
<organism evidence="3 4">
    <name type="scientific">Lithospermum erythrorhizon</name>
    <name type="common">Purple gromwell</name>
    <name type="synonym">Lithospermum officinale var. erythrorhizon</name>
    <dbReference type="NCBI Taxonomy" id="34254"/>
    <lineage>
        <taxon>Eukaryota</taxon>
        <taxon>Viridiplantae</taxon>
        <taxon>Streptophyta</taxon>
        <taxon>Embryophyta</taxon>
        <taxon>Tracheophyta</taxon>
        <taxon>Spermatophyta</taxon>
        <taxon>Magnoliopsida</taxon>
        <taxon>eudicotyledons</taxon>
        <taxon>Gunneridae</taxon>
        <taxon>Pentapetalae</taxon>
        <taxon>asterids</taxon>
        <taxon>lamiids</taxon>
        <taxon>Boraginales</taxon>
        <taxon>Boraginaceae</taxon>
        <taxon>Boraginoideae</taxon>
        <taxon>Lithospermeae</taxon>
        <taxon>Lithospermum</taxon>
    </lineage>
</organism>
<accession>A0AAV3NWM5</accession>
<keyword evidence="1" id="KW-0677">Repeat</keyword>
<dbReference type="InterPro" id="IPR002885">
    <property type="entry name" value="PPR_rpt"/>
</dbReference>
<feature type="repeat" description="PPR" evidence="2">
    <location>
        <begin position="513"/>
        <end position="547"/>
    </location>
</feature>
<comment type="caution">
    <text evidence="3">The sequence shown here is derived from an EMBL/GenBank/DDBJ whole genome shotgun (WGS) entry which is preliminary data.</text>
</comment>
<dbReference type="PROSITE" id="PS51257">
    <property type="entry name" value="PROKAR_LIPOPROTEIN"/>
    <property type="match status" value="1"/>
</dbReference>
<dbReference type="Pfam" id="PF13041">
    <property type="entry name" value="PPR_2"/>
    <property type="match status" value="2"/>
</dbReference>
<dbReference type="Pfam" id="PF13812">
    <property type="entry name" value="PPR_3"/>
    <property type="match status" value="1"/>
</dbReference>
<evidence type="ECO:0000256" key="2">
    <source>
        <dbReference type="PROSITE-ProRule" id="PRU00708"/>
    </source>
</evidence>
<dbReference type="FunFam" id="1.25.40.10:FF:000542">
    <property type="entry name" value="Pentatricopeptide repeat-containing protein MRL1, chloroplastic isoform X1"/>
    <property type="match status" value="1"/>
</dbReference>
<evidence type="ECO:0000313" key="4">
    <source>
        <dbReference type="Proteomes" id="UP001454036"/>
    </source>
</evidence>
<proteinExistence type="predicted"/>
<feature type="repeat" description="PPR" evidence="2">
    <location>
        <begin position="620"/>
        <end position="654"/>
    </location>
</feature>
<dbReference type="Gene3D" id="1.25.40.10">
    <property type="entry name" value="Tetratricopeptide repeat domain"/>
    <property type="match status" value="3"/>
</dbReference>
<feature type="repeat" description="PPR" evidence="2">
    <location>
        <begin position="548"/>
        <end position="582"/>
    </location>
</feature>
<dbReference type="EMBL" id="BAABME010000553">
    <property type="protein sequence ID" value="GAA0143739.1"/>
    <property type="molecule type" value="Genomic_DNA"/>
</dbReference>
<dbReference type="InterPro" id="IPR053303">
    <property type="entry name" value="Chloroplast_PPR"/>
</dbReference>
<feature type="repeat" description="PPR" evidence="2">
    <location>
        <begin position="478"/>
        <end position="512"/>
    </location>
</feature>
<evidence type="ECO:0000313" key="3">
    <source>
        <dbReference type="EMBL" id="GAA0143739.1"/>
    </source>
</evidence>
<dbReference type="InterPro" id="IPR011990">
    <property type="entry name" value="TPR-like_helical_dom_sf"/>
</dbReference>
<dbReference type="PROSITE" id="PS51375">
    <property type="entry name" value="PPR"/>
    <property type="match status" value="6"/>
</dbReference>
<feature type="repeat" description="PPR" evidence="2">
    <location>
        <begin position="688"/>
        <end position="722"/>
    </location>
</feature>
<evidence type="ECO:0000256" key="1">
    <source>
        <dbReference type="ARBA" id="ARBA00022737"/>
    </source>
</evidence>
<dbReference type="PANTHER" id="PTHR47935">
    <property type="entry name" value="PENTATRICOPEPTIDE REPEAT-CONTAINING PROTEIN MRL1, CHLOROPLASTIC"/>
    <property type="match status" value="1"/>
</dbReference>
<dbReference type="PANTHER" id="PTHR47935:SF1">
    <property type="entry name" value="PENTATRICOPEPTIDE REPEAT-CONTAINING PROTEIN MRL1, CHLOROPLASTIC"/>
    <property type="match status" value="1"/>
</dbReference>
<keyword evidence="4" id="KW-1185">Reference proteome</keyword>
<protein>
    <recommendedName>
        <fullName evidence="5">Pentatricopeptide repeat-containing protein MRL1, chloroplastic</fullName>
    </recommendedName>
</protein>
<dbReference type="AlphaFoldDB" id="A0AAV3NWM5"/>
<feature type="repeat" description="PPR" evidence="2">
    <location>
        <begin position="723"/>
        <end position="757"/>
    </location>
</feature>